<evidence type="ECO:0000256" key="1">
    <source>
        <dbReference type="SAM" id="Phobius"/>
    </source>
</evidence>
<reference evidence="3" key="1">
    <citation type="submission" date="2018-11" db="EMBL/GenBank/DDBJ databases">
        <title>Shewanella sp. M2.</title>
        <authorList>
            <person name="Hwang Y.J."/>
            <person name="Hwang C.Y."/>
        </authorList>
    </citation>
    <scope>NUCLEOTIDE SEQUENCE [LARGE SCALE GENOMIC DNA]</scope>
    <source>
        <strain evidence="3">LMG 19866</strain>
    </source>
</reference>
<keyword evidence="1" id="KW-0472">Membrane</keyword>
<proteinExistence type="predicted"/>
<feature type="transmembrane region" description="Helical" evidence="1">
    <location>
        <begin position="75"/>
        <end position="95"/>
    </location>
</feature>
<dbReference type="KEGG" id="slj:EGC82_13400"/>
<feature type="transmembrane region" description="Helical" evidence="1">
    <location>
        <begin position="7"/>
        <end position="28"/>
    </location>
</feature>
<organism evidence="2 3">
    <name type="scientific">Shewanella livingstonensis</name>
    <dbReference type="NCBI Taxonomy" id="150120"/>
    <lineage>
        <taxon>Bacteria</taxon>
        <taxon>Pseudomonadati</taxon>
        <taxon>Pseudomonadota</taxon>
        <taxon>Gammaproteobacteria</taxon>
        <taxon>Alteromonadales</taxon>
        <taxon>Shewanellaceae</taxon>
        <taxon>Shewanella</taxon>
    </lineage>
</organism>
<dbReference type="RefSeq" id="WP_124731208.1">
    <property type="nucleotide sequence ID" value="NZ_CBCSKC010000024.1"/>
</dbReference>
<dbReference type="AlphaFoldDB" id="A0A3G8LVM3"/>
<evidence type="ECO:0000313" key="3">
    <source>
        <dbReference type="Proteomes" id="UP000278035"/>
    </source>
</evidence>
<accession>A0A3G8LVM3</accession>
<dbReference type="EMBL" id="CP034015">
    <property type="protein sequence ID" value="AZG73669.1"/>
    <property type="molecule type" value="Genomic_DNA"/>
</dbReference>
<keyword evidence="3" id="KW-1185">Reference proteome</keyword>
<protein>
    <submittedName>
        <fullName evidence="2">Uncharacterized protein</fullName>
    </submittedName>
</protein>
<keyword evidence="1" id="KW-1133">Transmembrane helix</keyword>
<evidence type="ECO:0000313" key="2">
    <source>
        <dbReference type="EMBL" id="AZG73669.1"/>
    </source>
</evidence>
<feature type="transmembrane region" description="Helical" evidence="1">
    <location>
        <begin position="115"/>
        <end position="135"/>
    </location>
</feature>
<dbReference type="Proteomes" id="UP000278035">
    <property type="component" value="Chromosome"/>
</dbReference>
<keyword evidence="1" id="KW-0812">Transmembrane</keyword>
<gene>
    <name evidence="2" type="ORF">EGC82_13400</name>
</gene>
<feature type="transmembrane region" description="Helical" evidence="1">
    <location>
        <begin position="48"/>
        <end position="66"/>
    </location>
</feature>
<name>A0A3G8LVM3_9GAMM</name>
<sequence length="141" mass="16237">MNFIKLVLFSLCISIGYYALTIIAIGQSAAGNLLWWFNSSQYPTAMHLAQNFISIGLAAFIPTFVVRSYEPARQWIAITIMIVATMFLHGNIHYMPWDPMGIVRFINNTLFYGDIGAKAMFFYILLLPILWLLMFKRMVRI</sequence>
<dbReference type="OrthoDB" id="6265242at2"/>